<evidence type="ECO:0000313" key="2">
    <source>
        <dbReference type="Proteomes" id="UP000315010"/>
    </source>
</evidence>
<dbReference type="EMBL" id="SJPJ01000001">
    <property type="protein sequence ID" value="TWT78605.1"/>
    <property type="molecule type" value="Genomic_DNA"/>
</dbReference>
<comment type="caution">
    <text evidence="1">The sequence shown here is derived from an EMBL/GenBank/DDBJ whole genome shotgun (WGS) entry which is preliminary data.</text>
</comment>
<reference evidence="1 2" key="1">
    <citation type="submission" date="2019-02" db="EMBL/GenBank/DDBJ databases">
        <title>Deep-cultivation of Planctomycetes and their phenomic and genomic characterization uncovers novel biology.</title>
        <authorList>
            <person name="Wiegand S."/>
            <person name="Jogler M."/>
            <person name="Boedeker C."/>
            <person name="Pinto D."/>
            <person name="Vollmers J."/>
            <person name="Rivas-Marin E."/>
            <person name="Kohn T."/>
            <person name="Peeters S.H."/>
            <person name="Heuer A."/>
            <person name="Rast P."/>
            <person name="Oberbeckmann S."/>
            <person name="Bunk B."/>
            <person name="Jeske O."/>
            <person name="Meyerdierks A."/>
            <person name="Storesund J.E."/>
            <person name="Kallscheuer N."/>
            <person name="Luecker S."/>
            <person name="Lage O.M."/>
            <person name="Pohl T."/>
            <person name="Merkel B.J."/>
            <person name="Hornburger P."/>
            <person name="Mueller R.-W."/>
            <person name="Bruemmer F."/>
            <person name="Labrenz M."/>
            <person name="Spormann A.M."/>
            <person name="Op Den Camp H."/>
            <person name="Overmann J."/>
            <person name="Amann R."/>
            <person name="Jetten M.S.M."/>
            <person name="Mascher T."/>
            <person name="Medema M.H."/>
            <person name="Devos D.P."/>
            <person name="Kaster A.-K."/>
            <person name="Ovreas L."/>
            <person name="Rohde M."/>
            <person name="Galperin M.Y."/>
            <person name="Jogler C."/>
        </authorList>
    </citation>
    <scope>NUCLEOTIDE SEQUENCE [LARGE SCALE GENOMIC DNA]</scope>
    <source>
        <strain evidence="1 2">CA13</strain>
    </source>
</reference>
<sequence>MTTKVRSPKWILRLYVWSITDYIRDNPDDDVRRYRFARSLAALGRTESAKREYGNLLERDFRSADCHYELACVAIKAADDATAIQHLQNAITYSPDDADCLRLLAKLTD</sequence>
<keyword evidence="2" id="KW-1185">Reference proteome</keyword>
<organism evidence="1 2">
    <name type="scientific">Novipirellula herctigrandis</name>
    <dbReference type="NCBI Taxonomy" id="2527986"/>
    <lineage>
        <taxon>Bacteria</taxon>
        <taxon>Pseudomonadati</taxon>
        <taxon>Planctomycetota</taxon>
        <taxon>Planctomycetia</taxon>
        <taxon>Pirellulales</taxon>
        <taxon>Pirellulaceae</taxon>
        <taxon>Novipirellula</taxon>
    </lineage>
</organism>
<proteinExistence type="predicted"/>
<gene>
    <name evidence="1" type="ORF">CA13_00010</name>
</gene>
<dbReference type="Proteomes" id="UP000315010">
    <property type="component" value="Unassembled WGS sequence"/>
</dbReference>
<name>A0A5C5YUH6_9BACT</name>
<accession>A0A5C5YUH6</accession>
<dbReference type="Gene3D" id="1.25.40.10">
    <property type="entry name" value="Tetratricopeptide repeat domain"/>
    <property type="match status" value="1"/>
</dbReference>
<protein>
    <submittedName>
        <fullName evidence="1">Uncharacterized protein</fullName>
    </submittedName>
</protein>
<dbReference type="InterPro" id="IPR011990">
    <property type="entry name" value="TPR-like_helical_dom_sf"/>
</dbReference>
<evidence type="ECO:0000313" key="1">
    <source>
        <dbReference type="EMBL" id="TWT78605.1"/>
    </source>
</evidence>
<dbReference type="AlphaFoldDB" id="A0A5C5YUH6"/>
<dbReference type="SUPFAM" id="SSF48452">
    <property type="entry name" value="TPR-like"/>
    <property type="match status" value="1"/>
</dbReference>
<dbReference type="RefSeq" id="WP_146393622.1">
    <property type="nucleotide sequence ID" value="NZ_SJPJ01000001.1"/>
</dbReference>